<organism evidence="3 4">
    <name type="scientific">Saccharothrix lopnurensis</name>
    <dbReference type="NCBI Taxonomy" id="1670621"/>
    <lineage>
        <taxon>Bacteria</taxon>
        <taxon>Bacillati</taxon>
        <taxon>Actinomycetota</taxon>
        <taxon>Actinomycetes</taxon>
        <taxon>Pseudonocardiales</taxon>
        <taxon>Pseudonocardiaceae</taxon>
        <taxon>Saccharothrix</taxon>
    </lineage>
</organism>
<gene>
    <name evidence="3" type="ORF">ACFP3R_13150</name>
</gene>
<dbReference type="SUPFAM" id="SSF51556">
    <property type="entry name" value="Metallo-dependent hydrolases"/>
    <property type="match status" value="1"/>
</dbReference>
<dbReference type="Gene3D" id="2.30.40.10">
    <property type="entry name" value="Urease, subunit C, domain 1"/>
    <property type="match status" value="1"/>
</dbReference>
<dbReference type="InterPro" id="IPR006680">
    <property type="entry name" value="Amidohydro-rel"/>
</dbReference>
<comment type="caution">
    <text evidence="3">The sequence shown here is derived from an EMBL/GenBank/DDBJ whole genome shotgun (WGS) entry which is preliminary data.</text>
</comment>
<dbReference type="SUPFAM" id="SSF51338">
    <property type="entry name" value="Composite domain of metallo-dependent hydrolases"/>
    <property type="match status" value="1"/>
</dbReference>
<dbReference type="InterPro" id="IPR050287">
    <property type="entry name" value="MTA/SAH_deaminase"/>
</dbReference>
<accession>A0ABW1P5D5</accession>
<dbReference type="Proteomes" id="UP001596220">
    <property type="component" value="Unassembled WGS sequence"/>
</dbReference>
<keyword evidence="1 3" id="KW-0378">Hydrolase</keyword>
<dbReference type="NCBIfam" id="NF006681">
    <property type="entry name" value="PRK09229.1-2"/>
    <property type="match status" value="1"/>
</dbReference>
<keyword evidence="4" id="KW-1185">Reference proteome</keyword>
<dbReference type="EC" id="3.5.3.13" evidence="3"/>
<dbReference type="InterPro" id="IPR032466">
    <property type="entry name" value="Metal_Hydrolase"/>
</dbReference>
<evidence type="ECO:0000256" key="1">
    <source>
        <dbReference type="ARBA" id="ARBA00022801"/>
    </source>
</evidence>
<dbReference type="Pfam" id="PF01979">
    <property type="entry name" value="Amidohydro_1"/>
    <property type="match status" value="1"/>
</dbReference>
<dbReference type="InterPro" id="IPR011059">
    <property type="entry name" value="Metal-dep_hydrolase_composite"/>
</dbReference>
<sequence length="421" mass="44162">MTGFWLERAWLPEGPAARVLVRVDRGLITSVSTVDTIPLGVERLRGMVFPGFANAHSHAFHRALRGRTHGDGGTFWTWRERMYALAGRLTPESYLRLARAVYAEMAVAGVTAVGEFHYLHAGGNEMGEALRTAAAEAGVRLTLLDACYLAGGIGEPVRGVQERFSDGTGERWAARVAELREDGNTRVGAAIHSVRAVPREELALVAGAFPDRPLHVHLSEQPAENRACLDAYGMTPTRLLAEAGALTPRTTAVHGTHLSAEDVGLLGASGTGVCFCPTTEADLADGLGPARELADAGSPLSLGSDQHAVVDPLLEARALEHGERLRTGHRGRFAPAELVAALTNHAAIGWPGAGRIAVGSPCDLVAVRLDSARTAGASPDQVVLAATASDVATVVSGGRVVARDGVHEALGEVGRLLGEVL</sequence>
<dbReference type="Gene3D" id="3.20.20.140">
    <property type="entry name" value="Metal-dependent hydrolases"/>
    <property type="match status" value="1"/>
</dbReference>
<dbReference type="RefSeq" id="WP_380635930.1">
    <property type="nucleotide sequence ID" value="NZ_JBHSQO010000011.1"/>
</dbReference>
<evidence type="ECO:0000313" key="4">
    <source>
        <dbReference type="Proteomes" id="UP001596220"/>
    </source>
</evidence>
<reference evidence="4" key="1">
    <citation type="journal article" date="2019" name="Int. J. Syst. Evol. Microbiol.">
        <title>The Global Catalogue of Microorganisms (GCM) 10K type strain sequencing project: providing services to taxonomists for standard genome sequencing and annotation.</title>
        <authorList>
            <consortium name="The Broad Institute Genomics Platform"/>
            <consortium name="The Broad Institute Genome Sequencing Center for Infectious Disease"/>
            <person name="Wu L."/>
            <person name="Ma J."/>
        </authorList>
    </citation>
    <scope>NUCLEOTIDE SEQUENCE [LARGE SCALE GENOMIC DNA]</scope>
    <source>
        <strain evidence="4">CGMCC 4.7246</strain>
    </source>
</reference>
<dbReference type="GO" id="GO:0050416">
    <property type="term" value="F:formimidoylglutamate deiminase activity"/>
    <property type="evidence" value="ECO:0007669"/>
    <property type="project" value="UniProtKB-EC"/>
</dbReference>
<protein>
    <submittedName>
        <fullName evidence="3">Formimidoylglutamate deiminase</fullName>
        <ecNumber evidence="3">3.5.3.13</ecNumber>
    </submittedName>
</protein>
<dbReference type="EMBL" id="JBHSQO010000011">
    <property type="protein sequence ID" value="MFC6090224.1"/>
    <property type="molecule type" value="Genomic_DNA"/>
</dbReference>
<proteinExistence type="predicted"/>
<dbReference type="PANTHER" id="PTHR43794:SF11">
    <property type="entry name" value="AMIDOHYDROLASE-RELATED DOMAIN-CONTAINING PROTEIN"/>
    <property type="match status" value="1"/>
</dbReference>
<feature type="domain" description="Amidohydrolase-related" evidence="2">
    <location>
        <begin position="47"/>
        <end position="401"/>
    </location>
</feature>
<evidence type="ECO:0000259" key="2">
    <source>
        <dbReference type="Pfam" id="PF01979"/>
    </source>
</evidence>
<dbReference type="PANTHER" id="PTHR43794">
    <property type="entry name" value="AMINOHYDROLASE SSNA-RELATED"/>
    <property type="match status" value="1"/>
</dbReference>
<name>A0ABW1P5D5_9PSEU</name>
<evidence type="ECO:0000313" key="3">
    <source>
        <dbReference type="EMBL" id="MFC6090224.1"/>
    </source>
</evidence>